<keyword evidence="2" id="KW-0812">Transmembrane</keyword>
<evidence type="ECO:0000259" key="3">
    <source>
        <dbReference type="Pfam" id="PF13514"/>
    </source>
</evidence>
<feature type="coiled-coil region" evidence="1">
    <location>
        <begin position="543"/>
        <end position="650"/>
    </location>
</feature>
<keyword evidence="2" id="KW-1133">Transmembrane helix</keyword>
<comment type="caution">
    <text evidence="4">The sequence shown here is derived from an EMBL/GenBank/DDBJ whole genome shotgun (WGS) entry which is preliminary data.</text>
</comment>
<feature type="transmembrane region" description="Helical" evidence="2">
    <location>
        <begin position="493"/>
        <end position="513"/>
    </location>
</feature>
<dbReference type="Gene3D" id="3.40.50.300">
    <property type="entry name" value="P-loop containing nucleotide triphosphate hydrolases"/>
    <property type="match status" value="2"/>
</dbReference>
<evidence type="ECO:0000256" key="1">
    <source>
        <dbReference type="SAM" id="Coils"/>
    </source>
</evidence>
<dbReference type="Pfam" id="PF13514">
    <property type="entry name" value="AAA_27"/>
    <property type="match status" value="1"/>
</dbReference>
<dbReference type="InterPro" id="IPR038734">
    <property type="entry name" value="YhaN_AAA"/>
</dbReference>
<dbReference type="RefSeq" id="WP_376846178.1">
    <property type="nucleotide sequence ID" value="NZ_JBHSFW010000005.1"/>
</dbReference>
<reference evidence="5" key="1">
    <citation type="journal article" date="2019" name="Int. J. Syst. Evol. Microbiol.">
        <title>The Global Catalogue of Microorganisms (GCM) 10K type strain sequencing project: providing services to taxonomists for standard genome sequencing and annotation.</title>
        <authorList>
            <consortium name="The Broad Institute Genomics Platform"/>
            <consortium name="The Broad Institute Genome Sequencing Center for Infectious Disease"/>
            <person name="Wu L."/>
            <person name="Ma J."/>
        </authorList>
    </citation>
    <scope>NUCLEOTIDE SEQUENCE [LARGE SCALE GENOMIC DNA]</scope>
    <source>
        <strain evidence="5">CGMCC 1.16306</strain>
    </source>
</reference>
<organism evidence="4 5">
    <name type="scientific">Camelliibacillus cellulosilyticus</name>
    <dbReference type="NCBI Taxonomy" id="2174486"/>
    <lineage>
        <taxon>Bacteria</taxon>
        <taxon>Bacillati</taxon>
        <taxon>Bacillota</taxon>
        <taxon>Bacilli</taxon>
        <taxon>Bacillales</taxon>
        <taxon>Sporolactobacillaceae</taxon>
        <taxon>Camelliibacillus</taxon>
    </lineage>
</organism>
<keyword evidence="2" id="KW-0472">Membrane</keyword>
<feature type="coiled-coil region" evidence="1">
    <location>
        <begin position="276"/>
        <end position="303"/>
    </location>
</feature>
<evidence type="ECO:0000256" key="2">
    <source>
        <dbReference type="SAM" id="Phobius"/>
    </source>
</evidence>
<evidence type="ECO:0000313" key="5">
    <source>
        <dbReference type="Proteomes" id="UP001596022"/>
    </source>
</evidence>
<dbReference type="InterPro" id="IPR027417">
    <property type="entry name" value="P-loop_NTPase"/>
</dbReference>
<dbReference type="EMBL" id="JBHSFW010000005">
    <property type="protein sequence ID" value="MFC4619079.1"/>
    <property type="molecule type" value="Genomic_DNA"/>
</dbReference>
<name>A0ABV9GLB1_9BACL</name>
<keyword evidence="1" id="KW-0175">Coiled coil</keyword>
<dbReference type="SUPFAM" id="SSF52540">
    <property type="entry name" value="P-loop containing nucleoside triphosphate hydrolases"/>
    <property type="match status" value="1"/>
</dbReference>
<accession>A0ABV9GLB1</accession>
<feature type="domain" description="YhaN AAA" evidence="3">
    <location>
        <begin position="1"/>
        <end position="200"/>
    </location>
</feature>
<feature type="coiled-coil region" evidence="1">
    <location>
        <begin position="184"/>
        <end position="235"/>
    </location>
</feature>
<gene>
    <name evidence="4" type="ORF">ACFO4N_10175</name>
</gene>
<feature type="transmembrane region" description="Helical" evidence="2">
    <location>
        <begin position="468"/>
        <end position="487"/>
    </location>
</feature>
<dbReference type="PANTHER" id="PTHR41259:SF1">
    <property type="entry name" value="DOUBLE-STRAND BREAK REPAIR RAD50 ATPASE, PUTATIVE-RELATED"/>
    <property type="match status" value="1"/>
</dbReference>
<keyword evidence="5" id="KW-1185">Reference proteome</keyword>
<protein>
    <submittedName>
        <fullName evidence="4">AAA family ATPase</fullName>
    </submittedName>
</protein>
<evidence type="ECO:0000313" key="4">
    <source>
        <dbReference type="EMBL" id="MFC4619079.1"/>
    </source>
</evidence>
<feature type="coiled-coil region" evidence="1">
    <location>
        <begin position="682"/>
        <end position="716"/>
    </location>
</feature>
<sequence length="995" mass="114845">MRILSVYIDRFGQFNQWTVEFPDENFSIVYGPNEAGKSTLVTFMSCILFGFPRKADLEPYLSDSEKSDVGGRITVRISKLGDVTIVRYRRGNGGKATVYLADGSQADESQLKEWLGGLNRELFAAIFSFDLNGLNGIDRLHWDDLNRFLFSAGMVGSSKIFEVEDALEKKIAGLFKPSGRVPEINQLLTEIKALNAKMKHWDEEMNQYLELKKKRERLNDELEKRVMERQALEGKQRAFLKYQSCETLMIDHLAIQKELADLPAADRFPENGLDQFQQLQTKIVDMEAEIAEIKREQDILSDQIKRLVPDEALLEHEKAIRNAVLQASGRELWRQELTKLEETIRMEQEEKDKRLRSLNSEAADRIVAEARVGLDAKETLKETLSEWETATQQRNLLEANVHDQRNKIKALKEKHHAISQSLSTDEAFKSLEEKVHNLNPDRIDAERHQLMSALKANEHAMRVTRMFASLKVILPVTVILLFLIVGFSNGMSWKIIGAGVLLALCTGIGLHIMQIKISPKDDLSVLKERLKTIDQTCGENRNYETLKAQYDEEKALRARVNLEVGRLADEEHTYRTMIQRLDQAELACEKLENAVEEWRMDHGFPVVKKLPLLLDIYTLIKDIKDQDARIKALEGQKERYKGLLRDFDARVQNIGREVGNPEWGLFELEKALEQTLEIASKRDRLTEKWTDLEREREALNIKLEHYRAERQRLLDLADVETEAAFFSLGKIKQERDAKQAEDETIMRQLNRLLPNPTDLNQCFEWLASGYWDGESDESFQARLTEITNRQKDLQESIANVSSHIEHMEANETVADLYHDYEEKRALLNEKAKKWAVYQTAAGLLNDVKKSYRDHRLPALLTQTSRFFHTVTNGAYRKVNFSESNGFTVERSDGHFFKAVELSRGTAEQLYLCIRVALMAIFDTPESLPIIIDDSLVNFDHERRRCVMALLKERSADHQILFFTCHRYQSYEHKLLLKKHEGRPGDDKLIVSHPSR</sequence>
<dbReference type="PANTHER" id="PTHR41259">
    <property type="entry name" value="DOUBLE-STRAND BREAK REPAIR RAD50 ATPASE, PUTATIVE-RELATED"/>
    <property type="match status" value="1"/>
</dbReference>
<dbReference type="Proteomes" id="UP001596022">
    <property type="component" value="Unassembled WGS sequence"/>
</dbReference>
<proteinExistence type="predicted"/>